<protein>
    <recommendedName>
        <fullName evidence="3 16">NADH-ubiquinone oxidoreductase chain 5</fullName>
        <ecNumber evidence="2 16">7.1.1.2</ecNumber>
    </recommendedName>
</protein>
<comment type="function">
    <text evidence="16">Core subunit of the mitochondrial membrane respiratory chain NADH dehydrogenase (Complex I) which catalyzes electron transfer from NADH through the respiratory chain, using ubiquinone as an electron acceptor. Essential for the catalytic activity and assembly of complex I.</text>
</comment>
<feature type="transmembrane region" description="Helical" evidence="16">
    <location>
        <begin position="594"/>
        <end position="611"/>
    </location>
</feature>
<dbReference type="GO" id="GO:0042773">
    <property type="term" value="P:ATP synthesis coupled electron transport"/>
    <property type="evidence" value="ECO:0007669"/>
    <property type="project" value="InterPro"/>
</dbReference>
<evidence type="ECO:0000259" key="20">
    <source>
        <dbReference type="Pfam" id="PF06455"/>
    </source>
</evidence>
<keyword evidence="9" id="KW-0249">Electron transport</keyword>
<evidence type="ECO:0000256" key="15">
    <source>
        <dbReference type="ARBA" id="ARBA00049551"/>
    </source>
</evidence>
<dbReference type="GO" id="GO:0005743">
    <property type="term" value="C:mitochondrial inner membrane"/>
    <property type="evidence" value="ECO:0007669"/>
    <property type="project" value="UniProtKB-SubCell"/>
</dbReference>
<feature type="transmembrane region" description="Helical" evidence="16">
    <location>
        <begin position="145"/>
        <end position="165"/>
    </location>
</feature>
<dbReference type="NCBIfam" id="TIGR01974">
    <property type="entry name" value="NDH_I_L"/>
    <property type="match status" value="1"/>
</dbReference>
<feature type="transmembrane region" description="Helical" evidence="16">
    <location>
        <begin position="491"/>
        <end position="511"/>
    </location>
</feature>
<keyword evidence="6 16" id="KW-0812">Transmembrane</keyword>
<feature type="transmembrane region" description="Helical" evidence="16">
    <location>
        <begin position="279"/>
        <end position="300"/>
    </location>
</feature>
<accession>A0AA95Z3C0</accession>
<dbReference type="PANTHER" id="PTHR42829:SF2">
    <property type="entry name" value="NADH-UBIQUINONE OXIDOREDUCTASE CHAIN 5"/>
    <property type="match status" value="1"/>
</dbReference>
<dbReference type="GO" id="GO:0015990">
    <property type="term" value="P:electron transport coupled proton transport"/>
    <property type="evidence" value="ECO:0007669"/>
    <property type="project" value="TreeGrafter"/>
</dbReference>
<feature type="domain" description="NADH:quinone oxidoreductase/Mrp antiporter transmembrane" evidence="18">
    <location>
        <begin position="139"/>
        <end position="421"/>
    </location>
</feature>
<feature type="transmembrane region" description="Helical" evidence="16">
    <location>
        <begin position="307"/>
        <end position="325"/>
    </location>
</feature>
<reference evidence="21" key="1">
    <citation type="submission" date="2023-09" db="EMBL/GenBank/DDBJ databases">
        <title>Mitochondrial Genomes of Fishes Derived by Genome Skimming.</title>
        <authorList>
            <person name="Bemis K."/>
            <person name="Collins A."/>
            <person name="Craine J.M."/>
            <person name="Hoban M."/>
            <person name="Leopold D.R."/>
            <person name="Meyer C."/>
            <person name="Murphy K.R."/>
            <person name="Pitassy D.E."/>
            <person name="Whitney J."/>
        </authorList>
    </citation>
    <scope>NUCLEOTIDE SEQUENCE</scope>
</reference>
<evidence type="ECO:0000256" key="17">
    <source>
        <dbReference type="SAM" id="SignalP"/>
    </source>
</evidence>
<keyword evidence="14 16" id="KW-0472">Membrane</keyword>
<keyword evidence="13 16" id="KW-0496">Mitochondrion</keyword>
<keyword evidence="8" id="KW-1278">Translocase</keyword>
<evidence type="ECO:0000256" key="14">
    <source>
        <dbReference type="ARBA" id="ARBA00023136"/>
    </source>
</evidence>
<dbReference type="Pfam" id="PF00662">
    <property type="entry name" value="Proton_antipo_N"/>
    <property type="match status" value="1"/>
</dbReference>
<feature type="domain" description="NADH dehydrogenase subunit 5 C-terminal" evidence="20">
    <location>
        <begin position="428"/>
        <end position="609"/>
    </location>
</feature>
<evidence type="ECO:0000259" key="19">
    <source>
        <dbReference type="Pfam" id="PF00662"/>
    </source>
</evidence>
<evidence type="ECO:0000256" key="16">
    <source>
        <dbReference type="RuleBase" id="RU003404"/>
    </source>
</evidence>
<dbReference type="GO" id="GO:0008137">
    <property type="term" value="F:NADH dehydrogenase (ubiquinone) activity"/>
    <property type="evidence" value="ECO:0007669"/>
    <property type="project" value="UniProtKB-EC"/>
</dbReference>
<keyword evidence="4 16" id="KW-0813">Transport</keyword>
<dbReference type="InterPro" id="IPR001750">
    <property type="entry name" value="ND/Mrp_TM"/>
</dbReference>
<keyword evidence="17" id="KW-0732">Signal</keyword>
<geneLocation type="mitochondrion" evidence="21"/>
<comment type="subcellular location">
    <subcellularLocation>
        <location evidence="1">Mitochondrion inner membrane</location>
        <topology evidence="1">Multi-pass membrane protein</topology>
    </subcellularLocation>
</comment>
<evidence type="ECO:0000256" key="9">
    <source>
        <dbReference type="ARBA" id="ARBA00022982"/>
    </source>
</evidence>
<feature type="chain" id="PRO_5041658723" description="NADH-ubiquinone oxidoreductase chain 5" evidence="17">
    <location>
        <begin position="26"/>
        <end position="612"/>
    </location>
</feature>
<evidence type="ECO:0000313" key="21">
    <source>
        <dbReference type="EMBL" id="WNH36864.1"/>
    </source>
</evidence>
<dbReference type="EMBL" id="OR582658">
    <property type="protein sequence ID" value="WNH36864.1"/>
    <property type="molecule type" value="Genomic_DNA"/>
</dbReference>
<name>A0AA95Z3C0_9TELE</name>
<keyword evidence="10 16" id="KW-1133">Transmembrane helix</keyword>
<feature type="domain" description="NADH-Ubiquinone oxidoreductase (complex I) chain 5 N-terminal" evidence="19">
    <location>
        <begin position="79"/>
        <end position="123"/>
    </location>
</feature>
<dbReference type="AlphaFoldDB" id="A0AA95Z3C0"/>
<feature type="transmembrane region" description="Helical" evidence="16">
    <location>
        <begin position="374"/>
        <end position="393"/>
    </location>
</feature>
<feature type="transmembrane region" description="Helical" evidence="16">
    <location>
        <begin position="463"/>
        <end position="479"/>
    </location>
</feature>
<evidence type="ECO:0000256" key="12">
    <source>
        <dbReference type="ARBA" id="ARBA00023075"/>
    </source>
</evidence>
<dbReference type="GO" id="GO:0003954">
    <property type="term" value="F:NADH dehydrogenase activity"/>
    <property type="evidence" value="ECO:0007669"/>
    <property type="project" value="TreeGrafter"/>
</dbReference>
<keyword evidence="7" id="KW-0999">Mitochondrion inner membrane</keyword>
<feature type="transmembrane region" description="Helical" evidence="16">
    <location>
        <begin position="216"/>
        <end position="235"/>
    </location>
</feature>
<dbReference type="PANTHER" id="PTHR42829">
    <property type="entry name" value="NADH-UBIQUINONE OXIDOREDUCTASE CHAIN 5"/>
    <property type="match status" value="1"/>
</dbReference>
<evidence type="ECO:0000256" key="7">
    <source>
        <dbReference type="ARBA" id="ARBA00022792"/>
    </source>
</evidence>
<comment type="similarity">
    <text evidence="16">Belongs to the complex I subunit 5 family.</text>
</comment>
<evidence type="ECO:0000256" key="4">
    <source>
        <dbReference type="ARBA" id="ARBA00022448"/>
    </source>
</evidence>
<feature type="transmembrane region" description="Helical" evidence="16">
    <location>
        <begin position="331"/>
        <end position="353"/>
    </location>
</feature>
<evidence type="ECO:0000256" key="10">
    <source>
        <dbReference type="ARBA" id="ARBA00022989"/>
    </source>
</evidence>
<evidence type="ECO:0000256" key="8">
    <source>
        <dbReference type="ARBA" id="ARBA00022967"/>
    </source>
</evidence>
<sequence length="612" mass="67185">MNPALLMTSSLFLTLLVVLLYPLLATLAPGRFAPDSLVYNTKNAVKLAFFISLPPLFLFLNNGTELMVANLSLMNTLIFDVNISIKFDHYSIIFTPIALYVTWSILEFASWYMHSDPYVDRFFKYLLIFLIAMLVLVTANNMFQLFIGWEGVGIMSFLLIGWWYGRADANTAALQAVLYNRVGDIGLVFALAWMALHLNSWEIEQVFTASKSLDMTLPLLGLILAATGKSAQFGLHPWLPAAMEGPTPVSALLHSSTMVVAGIFLLVRLSPLMENNQTALTTCLCLGALTTLFTATCALTQNDIKKIVAFSTSSQLGLMMVTIGLNQPQLAFLHICTHAFFKAMLFLCSGVIIHSLNDEQDIRKMGGMHRLTPFTSTCLTIGSLALTGTPFLAGFFSKDAIIEALNTSSLNAWALILTLLATSFTAIYSLRVVFFVTMKHPRFNSLSPINENSPAVINPIKRLAWGSIVAGLLITSNILPLKTPVMTMPPLLKMAALLVTILGLLLALELASLTSKQFKPAPLPTPHHFSNMLGFFPMIIHRLFPKLSLVLGQKIASQTVDQTWLEKIGPKAATISTIPVITTVSNIQRGSIKGYLIPFFLVFVLATILTVL</sequence>
<keyword evidence="5" id="KW-0679">Respiratory chain</keyword>
<feature type="transmembrane region" description="Helical" evidence="16">
    <location>
        <begin position="413"/>
        <end position="436"/>
    </location>
</feature>
<evidence type="ECO:0000256" key="2">
    <source>
        <dbReference type="ARBA" id="ARBA00012944"/>
    </source>
</evidence>
<evidence type="ECO:0000259" key="18">
    <source>
        <dbReference type="Pfam" id="PF00361"/>
    </source>
</evidence>
<organism evidence="21">
    <name type="scientific">Bathysphyraenops simplex</name>
    <dbReference type="NCBI Taxonomy" id="2838355"/>
    <lineage>
        <taxon>Eukaryota</taxon>
        <taxon>Metazoa</taxon>
        <taxon>Chordata</taxon>
        <taxon>Craniata</taxon>
        <taxon>Vertebrata</taxon>
        <taxon>Euteleostomi</taxon>
        <taxon>Actinopterygii</taxon>
        <taxon>Neopterygii</taxon>
        <taxon>Teleostei</taxon>
        <taxon>Neoteleostei</taxon>
        <taxon>Acanthomorphata</taxon>
        <taxon>Eupercaria</taxon>
        <taxon>Acropomatiformes</taxon>
        <taxon>Howellidae</taxon>
        <taxon>Bathysphyraenops</taxon>
    </lineage>
</organism>
<evidence type="ECO:0000256" key="13">
    <source>
        <dbReference type="ARBA" id="ARBA00023128"/>
    </source>
</evidence>
<dbReference type="InterPro" id="IPR003945">
    <property type="entry name" value="NU5C-like"/>
</dbReference>
<feature type="transmembrane region" description="Helical" evidence="16">
    <location>
        <begin position="44"/>
        <end position="60"/>
    </location>
</feature>
<feature type="transmembrane region" description="Helical" evidence="16">
    <location>
        <begin position="247"/>
        <end position="267"/>
    </location>
</feature>
<evidence type="ECO:0000256" key="3">
    <source>
        <dbReference type="ARBA" id="ARBA00021096"/>
    </source>
</evidence>
<dbReference type="PRINTS" id="PR01434">
    <property type="entry name" value="NADHDHGNASE5"/>
</dbReference>
<dbReference type="EC" id="7.1.1.2" evidence="2 16"/>
<comment type="catalytic activity">
    <reaction evidence="15 16">
        <text>a ubiquinone + NADH + 5 H(+)(in) = a ubiquinol + NAD(+) + 4 H(+)(out)</text>
        <dbReference type="Rhea" id="RHEA:29091"/>
        <dbReference type="Rhea" id="RHEA-COMP:9565"/>
        <dbReference type="Rhea" id="RHEA-COMP:9566"/>
        <dbReference type="ChEBI" id="CHEBI:15378"/>
        <dbReference type="ChEBI" id="CHEBI:16389"/>
        <dbReference type="ChEBI" id="CHEBI:17976"/>
        <dbReference type="ChEBI" id="CHEBI:57540"/>
        <dbReference type="ChEBI" id="CHEBI:57945"/>
        <dbReference type="EC" id="7.1.1.2"/>
    </reaction>
</comment>
<dbReference type="Pfam" id="PF00361">
    <property type="entry name" value="Proton_antipo_M"/>
    <property type="match status" value="1"/>
</dbReference>
<dbReference type="InterPro" id="IPR010934">
    <property type="entry name" value="NADH_DH_su5_C"/>
</dbReference>
<proteinExistence type="inferred from homology"/>
<feature type="transmembrane region" description="Helical" evidence="16">
    <location>
        <begin position="177"/>
        <end position="196"/>
    </location>
</feature>
<evidence type="ECO:0000256" key="1">
    <source>
        <dbReference type="ARBA" id="ARBA00004448"/>
    </source>
</evidence>
<feature type="transmembrane region" description="Helical" evidence="16">
    <location>
        <begin position="122"/>
        <end position="139"/>
    </location>
</feature>
<evidence type="ECO:0000256" key="11">
    <source>
        <dbReference type="ARBA" id="ARBA00023027"/>
    </source>
</evidence>
<dbReference type="InterPro" id="IPR018393">
    <property type="entry name" value="NADHpl_OxRdtase_5_subgr"/>
</dbReference>
<feature type="transmembrane region" description="Helical" evidence="16">
    <location>
        <begin position="91"/>
        <end position="110"/>
    </location>
</feature>
<feature type="signal peptide" evidence="17">
    <location>
        <begin position="1"/>
        <end position="25"/>
    </location>
</feature>
<dbReference type="Pfam" id="PF06455">
    <property type="entry name" value="NADH5_C"/>
    <property type="match status" value="1"/>
</dbReference>
<keyword evidence="12 16" id="KW-0830">Ubiquinone</keyword>
<keyword evidence="11 16" id="KW-0520">NAD</keyword>
<dbReference type="InterPro" id="IPR001516">
    <property type="entry name" value="Proton_antipo_N"/>
</dbReference>
<evidence type="ECO:0000256" key="6">
    <source>
        <dbReference type="ARBA" id="ARBA00022692"/>
    </source>
</evidence>
<evidence type="ECO:0000256" key="5">
    <source>
        <dbReference type="ARBA" id="ARBA00022660"/>
    </source>
</evidence>
<gene>
    <name evidence="21" type="primary">ND5</name>
</gene>